<evidence type="ECO:0000313" key="7">
    <source>
        <dbReference type="EMBL" id="CCI48314.1"/>
    </source>
</evidence>
<dbReference type="InterPro" id="IPR021627">
    <property type="entry name" value="Mediator_Med27"/>
</dbReference>
<dbReference type="EMBL" id="CAIX01000215">
    <property type="protein sequence ID" value="CCI48314.1"/>
    <property type="molecule type" value="Genomic_DNA"/>
</dbReference>
<keyword evidence="3" id="KW-0805">Transcription regulation</keyword>
<keyword evidence="8" id="KW-1185">Reference proteome</keyword>
<dbReference type="Pfam" id="PF11571">
    <property type="entry name" value="Med27"/>
    <property type="match status" value="1"/>
</dbReference>
<keyword evidence="4" id="KW-0804">Transcription</keyword>
<comment type="similarity">
    <text evidence="2">Belongs to the Mediator complex subunit 27 family.</text>
</comment>
<evidence type="ECO:0000256" key="3">
    <source>
        <dbReference type="ARBA" id="ARBA00023015"/>
    </source>
</evidence>
<dbReference type="PANTHER" id="PTHR13130:SF4">
    <property type="entry name" value="MEDIATOR OF RNA POLYMERASE II TRANSCRIPTION SUBUNIT 27"/>
    <property type="match status" value="1"/>
</dbReference>
<dbReference type="InParanoid" id="A0A024GNF0"/>
<dbReference type="Proteomes" id="UP000053237">
    <property type="component" value="Unassembled WGS sequence"/>
</dbReference>
<dbReference type="GO" id="GO:0016592">
    <property type="term" value="C:mediator complex"/>
    <property type="evidence" value="ECO:0007669"/>
    <property type="project" value="InterPro"/>
</dbReference>
<gene>
    <name evidence="7" type="ORF">BN9_093870</name>
</gene>
<evidence type="ECO:0008006" key="9">
    <source>
        <dbReference type="Google" id="ProtNLM"/>
    </source>
</evidence>
<organism evidence="7 8">
    <name type="scientific">Albugo candida</name>
    <dbReference type="NCBI Taxonomy" id="65357"/>
    <lineage>
        <taxon>Eukaryota</taxon>
        <taxon>Sar</taxon>
        <taxon>Stramenopiles</taxon>
        <taxon>Oomycota</taxon>
        <taxon>Peronosporomycetes</taxon>
        <taxon>Albuginales</taxon>
        <taxon>Albuginaceae</taxon>
        <taxon>Albugo</taxon>
    </lineage>
</organism>
<dbReference type="GO" id="GO:0003713">
    <property type="term" value="F:transcription coactivator activity"/>
    <property type="evidence" value="ECO:0007669"/>
    <property type="project" value="TreeGrafter"/>
</dbReference>
<evidence type="ECO:0000256" key="6">
    <source>
        <dbReference type="SAM" id="Coils"/>
    </source>
</evidence>
<reference evidence="7 8" key="1">
    <citation type="submission" date="2012-05" db="EMBL/GenBank/DDBJ databases">
        <title>Recombination and specialization in a pathogen metapopulation.</title>
        <authorList>
            <person name="Gardiner A."/>
            <person name="Kemen E."/>
            <person name="Schultz-Larsen T."/>
            <person name="MacLean D."/>
            <person name="Van Oosterhout C."/>
            <person name="Jones J.D.G."/>
        </authorList>
    </citation>
    <scope>NUCLEOTIDE SEQUENCE [LARGE SCALE GENOMIC DNA]</scope>
    <source>
        <strain evidence="7 8">Ac Nc2</strain>
    </source>
</reference>
<evidence type="ECO:0000313" key="8">
    <source>
        <dbReference type="Proteomes" id="UP000053237"/>
    </source>
</evidence>
<protein>
    <recommendedName>
        <fullName evidence="9">Mediator complex subunit 27</fullName>
    </recommendedName>
</protein>
<comment type="caution">
    <text evidence="7">The sequence shown here is derived from an EMBL/GenBank/DDBJ whole genome shotgun (WGS) entry which is preliminary data.</text>
</comment>
<comment type="subcellular location">
    <subcellularLocation>
        <location evidence="1">Nucleus</location>
    </subcellularLocation>
</comment>
<evidence type="ECO:0000256" key="5">
    <source>
        <dbReference type="ARBA" id="ARBA00023242"/>
    </source>
</evidence>
<evidence type="ECO:0000256" key="4">
    <source>
        <dbReference type="ARBA" id="ARBA00023163"/>
    </source>
</evidence>
<dbReference type="OrthoDB" id="1868004at2759"/>
<evidence type="ECO:0000256" key="2">
    <source>
        <dbReference type="ARBA" id="ARBA00008048"/>
    </source>
</evidence>
<dbReference type="GO" id="GO:0006357">
    <property type="term" value="P:regulation of transcription by RNA polymerase II"/>
    <property type="evidence" value="ECO:0007669"/>
    <property type="project" value="TreeGrafter"/>
</dbReference>
<dbReference type="AlphaFoldDB" id="A0A024GNF0"/>
<accession>A0A024GNF0</accession>
<evidence type="ECO:0000256" key="1">
    <source>
        <dbReference type="ARBA" id="ARBA00004123"/>
    </source>
</evidence>
<dbReference type="STRING" id="65357.A0A024GNF0"/>
<dbReference type="PANTHER" id="PTHR13130">
    <property type="entry name" value="34 KDA TRANSCRIPTIONAL CO-ACTIVATOR-RELATED"/>
    <property type="match status" value="1"/>
</dbReference>
<feature type="coiled-coil region" evidence="6">
    <location>
        <begin position="294"/>
        <end position="321"/>
    </location>
</feature>
<proteinExistence type="inferred from homology"/>
<keyword evidence="6" id="KW-0175">Coiled coil</keyword>
<sequence>MSDPFYLADILLGRVGVLRSTTESLLLELCKPPSSLDNCIPSTKECGAPASNETASTASISDGETVRASIKNKLERIQTNLKLLKRLGPEFVALEKKLKGTEEVTPAHRNLSLEYHWKHHVQEMGEKAHNVFLEFLSKAFPRLEMLGDERCPPPLIPYFIPKSHKRLRLVDFGGRKIPATLPEMMDFMMSKNSKLVFYKQIETTRGGRRVIRSIRCDINNEFAVWISFCPLIPEEGPNGEIGVNASPMTPSTPTSPATLGGRNVRHKAKQRQQKQLILKKRKNDMLARAKLAAEEATKIEVEELKIRITQAREESRELQLSNAASIQVTSYIQRLSVFPLHEKVDPCMGAWAESRHQLFQLITLHARKALRHFKAYHPKTCFYHLFTWFGYYEKLYQTPCTICKRVLIKENEEWAYMPPSFRDYGSGIAYHTKCLATTQA</sequence>
<name>A0A024GNF0_9STRA</name>
<keyword evidence="5" id="KW-0539">Nucleus</keyword>